<evidence type="ECO:0000313" key="7">
    <source>
        <dbReference type="Proteomes" id="UP000549394"/>
    </source>
</evidence>
<dbReference type="SUPFAM" id="SSF51045">
    <property type="entry name" value="WW domain"/>
    <property type="match status" value="1"/>
</dbReference>
<dbReference type="Proteomes" id="UP000549394">
    <property type="component" value="Unassembled WGS sequence"/>
</dbReference>
<dbReference type="Gene3D" id="3.90.1750.10">
    <property type="entry name" value="Hect, E3 ligase catalytic domains"/>
    <property type="match status" value="1"/>
</dbReference>
<dbReference type="GO" id="GO:0003713">
    <property type="term" value="F:transcription coactivator activity"/>
    <property type="evidence" value="ECO:0007669"/>
    <property type="project" value="TreeGrafter"/>
</dbReference>
<dbReference type="Pfam" id="PF00397">
    <property type="entry name" value="WW"/>
    <property type="match status" value="1"/>
</dbReference>
<dbReference type="PROSITE" id="PS01159">
    <property type="entry name" value="WW_DOMAIN_1"/>
    <property type="match status" value="1"/>
</dbReference>
<dbReference type="OrthoDB" id="3045089at2759"/>
<feature type="domain" description="WW" evidence="5">
    <location>
        <begin position="142"/>
        <end position="175"/>
    </location>
</feature>
<gene>
    <name evidence="6" type="ORF">DGYR_LOCUS2050</name>
</gene>
<dbReference type="PANTHER" id="PTHR17616">
    <property type="entry name" value="YES-ASSOCIATED PROTEIN YAP1 FAMILY MEMBER"/>
    <property type="match status" value="1"/>
</dbReference>
<accession>A0A7I8V9J0</accession>
<dbReference type="InterPro" id="IPR036020">
    <property type="entry name" value="WW_dom_sf"/>
</dbReference>
<dbReference type="EMBL" id="CAJFCJ010000003">
    <property type="protein sequence ID" value="CAD5112998.1"/>
    <property type="molecule type" value="Genomic_DNA"/>
</dbReference>
<comment type="caution">
    <text evidence="6">The sequence shown here is derived from an EMBL/GenBank/DDBJ whole genome shotgun (WGS) entry which is preliminary data.</text>
</comment>
<evidence type="ECO:0000256" key="2">
    <source>
        <dbReference type="ARBA" id="ARBA00004496"/>
    </source>
</evidence>
<dbReference type="InterPro" id="IPR001202">
    <property type="entry name" value="WW_dom"/>
</dbReference>
<evidence type="ECO:0000259" key="5">
    <source>
        <dbReference type="PROSITE" id="PS50020"/>
    </source>
</evidence>
<comment type="subcellular location">
    <subcellularLocation>
        <location evidence="2">Cytoplasm</location>
    </subcellularLocation>
    <subcellularLocation>
        <location evidence="1">Nucleus</location>
    </subcellularLocation>
</comment>
<keyword evidence="7" id="KW-1185">Reference proteome</keyword>
<dbReference type="CDD" id="cd00201">
    <property type="entry name" value="WW"/>
    <property type="match status" value="1"/>
</dbReference>
<dbReference type="InterPro" id="IPR051583">
    <property type="entry name" value="YAP1"/>
</dbReference>
<evidence type="ECO:0000256" key="3">
    <source>
        <dbReference type="ARBA" id="ARBA00022490"/>
    </source>
</evidence>
<dbReference type="GO" id="GO:0005737">
    <property type="term" value="C:cytoplasm"/>
    <property type="evidence" value="ECO:0007669"/>
    <property type="project" value="UniProtKB-SubCell"/>
</dbReference>
<dbReference type="PANTHER" id="PTHR17616:SF8">
    <property type="entry name" value="TRANSCRIPTIONAL COACTIVATOR YORKIE"/>
    <property type="match status" value="1"/>
</dbReference>
<proteinExistence type="predicted"/>
<evidence type="ECO:0000256" key="1">
    <source>
        <dbReference type="ARBA" id="ARBA00004123"/>
    </source>
</evidence>
<reference evidence="6 7" key="1">
    <citation type="submission" date="2020-08" db="EMBL/GenBank/DDBJ databases">
        <authorList>
            <person name="Hejnol A."/>
        </authorList>
    </citation>
    <scope>NUCLEOTIDE SEQUENCE [LARGE SCALE GENOMIC DNA]</scope>
</reference>
<sequence length="322" mass="36786">METMQALSDRGEQGLQKNQVLLFQQDTNEELMKLFDVVKDIHSNQENASWRNKVLPKSFFDPTAHRRDAECQGHHRQNSAPALLDRSSLSIAPPVRHQKQTSSVNEETWNLKNTAESNQWQPTHQKANSSPSQLTPPAGYIAALPLGWEQAVTPQGEVYFINHMKKETSWYDPRLPSTLQKSGMTEAFLKDLHKKAIESQRQQSIGKEFIRKEIERISVLRQQIRKRDEELAKEHEQLLQQLKISEHSNETLVHTRQNSADSGLGGVYSLPKQSLTEQTEMDSKDMTEIASNDVLAMEHDDMIPAELLNLSNVDDVDKSTWL</sequence>
<dbReference type="AlphaFoldDB" id="A0A7I8V9J0"/>
<keyword evidence="4" id="KW-0539">Nucleus</keyword>
<protein>
    <submittedName>
        <fullName evidence="6">DgyrCDS2200</fullName>
    </submittedName>
</protein>
<name>A0A7I8V9J0_9ANNE</name>
<keyword evidence="3" id="KW-0963">Cytoplasm</keyword>
<dbReference type="PROSITE" id="PS50020">
    <property type="entry name" value="WW_DOMAIN_2"/>
    <property type="match status" value="1"/>
</dbReference>
<dbReference type="GO" id="GO:0045944">
    <property type="term" value="P:positive regulation of transcription by RNA polymerase II"/>
    <property type="evidence" value="ECO:0007669"/>
    <property type="project" value="TreeGrafter"/>
</dbReference>
<evidence type="ECO:0000256" key="4">
    <source>
        <dbReference type="ARBA" id="ARBA00023242"/>
    </source>
</evidence>
<organism evidence="6 7">
    <name type="scientific">Dimorphilus gyrociliatus</name>
    <dbReference type="NCBI Taxonomy" id="2664684"/>
    <lineage>
        <taxon>Eukaryota</taxon>
        <taxon>Metazoa</taxon>
        <taxon>Spiralia</taxon>
        <taxon>Lophotrochozoa</taxon>
        <taxon>Annelida</taxon>
        <taxon>Polychaeta</taxon>
        <taxon>Polychaeta incertae sedis</taxon>
        <taxon>Dinophilidae</taxon>
        <taxon>Dimorphilus</taxon>
    </lineage>
</organism>
<dbReference type="SMART" id="SM00456">
    <property type="entry name" value="WW"/>
    <property type="match status" value="1"/>
</dbReference>
<evidence type="ECO:0000313" key="6">
    <source>
        <dbReference type="EMBL" id="CAD5112998.1"/>
    </source>
</evidence>
<dbReference type="GO" id="GO:0035329">
    <property type="term" value="P:hippo signaling"/>
    <property type="evidence" value="ECO:0007669"/>
    <property type="project" value="TreeGrafter"/>
</dbReference>
<dbReference type="GO" id="GO:0005634">
    <property type="term" value="C:nucleus"/>
    <property type="evidence" value="ECO:0007669"/>
    <property type="project" value="UniProtKB-SubCell"/>
</dbReference>